<dbReference type="Gene3D" id="2.160.20.10">
    <property type="entry name" value="Single-stranded right-handed beta-helix, Pectin lyase-like"/>
    <property type="match status" value="1"/>
</dbReference>
<dbReference type="OrthoDB" id="1776524at2"/>
<dbReference type="Proteomes" id="UP000247763">
    <property type="component" value="Chromosome"/>
</dbReference>
<dbReference type="InterPro" id="IPR012334">
    <property type="entry name" value="Pectin_lyas_fold"/>
</dbReference>
<accession>A0A2Z3HTN6</accession>
<gene>
    <name evidence="2" type="ORF">HYN04_02565</name>
</gene>
<dbReference type="NCBIfam" id="TIGR01901">
    <property type="entry name" value="adhes_NPXG"/>
    <property type="match status" value="1"/>
</dbReference>
<organism evidence="2 3">
    <name type="scientific">Phenylobacterium parvum</name>
    <dbReference type="NCBI Taxonomy" id="2201350"/>
    <lineage>
        <taxon>Bacteria</taxon>
        <taxon>Pseudomonadati</taxon>
        <taxon>Pseudomonadota</taxon>
        <taxon>Alphaproteobacteria</taxon>
        <taxon>Caulobacterales</taxon>
        <taxon>Caulobacteraceae</taxon>
        <taxon>Phenylobacterium</taxon>
    </lineage>
</organism>
<reference evidence="3" key="1">
    <citation type="submission" date="2018-05" db="EMBL/GenBank/DDBJ databases">
        <title>Genome sequencing of Phenylobacterium sp. HYN0004.</title>
        <authorList>
            <person name="Yi H."/>
            <person name="Baek C."/>
        </authorList>
    </citation>
    <scope>NUCLEOTIDE SEQUENCE [LARGE SCALE GENOMIC DNA]</scope>
    <source>
        <strain evidence="3">HYN0004</strain>
    </source>
</reference>
<proteinExistence type="predicted"/>
<keyword evidence="3" id="KW-1185">Reference proteome</keyword>
<name>A0A2Z3HTN6_9CAUL</name>
<dbReference type="InterPro" id="IPR008638">
    <property type="entry name" value="FhaB/CdiA-like_TPS"/>
</dbReference>
<dbReference type="SMART" id="SM00912">
    <property type="entry name" value="Haemagg_act"/>
    <property type="match status" value="1"/>
</dbReference>
<dbReference type="KEGG" id="phb:HYN04_02565"/>
<dbReference type="EMBL" id="CP029479">
    <property type="protein sequence ID" value="AWM76741.1"/>
    <property type="molecule type" value="Genomic_DNA"/>
</dbReference>
<protein>
    <recommendedName>
        <fullName evidence="1">Filamentous haemagglutinin FhaB/tRNA nuclease CdiA-like TPS domain-containing protein</fullName>
    </recommendedName>
</protein>
<dbReference type="InterPro" id="IPR041248">
    <property type="entry name" value="YDG"/>
</dbReference>
<dbReference type="Pfam" id="PF18657">
    <property type="entry name" value="YDG"/>
    <property type="match status" value="32"/>
</dbReference>
<evidence type="ECO:0000313" key="2">
    <source>
        <dbReference type="EMBL" id="AWM76741.1"/>
    </source>
</evidence>
<evidence type="ECO:0000259" key="1">
    <source>
        <dbReference type="SMART" id="SM00912"/>
    </source>
</evidence>
<evidence type="ECO:0000313" key="3">
    <source>
        <dbReference type="Proteomes" id="UP000247763"/>
    </source>
</evidence>
<feature type="domain" description="Filamentous haemagglutinin FhaB/tRNA nuclease CdiA-like TPS" evidence="1">
    <location>
        <begin position="17"/>
        <end position="129"/>
    </location>
</feature>
<sequence length="4068" mass="396689">MAGVFAGLSSSAFAAGAPELPSGGVFVAGSGAITNPSSSALQVRQSSARGVIDWRSFSIGQGGVVTILNGQGATLNRVTGGQMSILRGGLTATGSVYLVNPQGVVVGPEGRILAGGTIGLSTRDINTSAFMSGGSLTARGESVGEVSNLGRILSRRGDVFLIGASVFNSGDISASSGVAGLAAGDEVLMAPADGARGLYVAAGAGRGDVTTSGRIEAASAALVSAGGSVYTLAGNRTGSIQATGVRNAGGEVWLSAPEGEVRVDGRVEARNGGQITVSGLDVVVESGAVLDASGASGGTVLVGVTAPQTGLSRSTTIASGATILAGGPAGGGMVETSGYLMTIGDAVIRAGEGGQWLVDPVDLTIDAAAASTIVSALNGGTNVTQVTDATSAAGAGVQTPGEGDITVAAPIAWSGSGSLTLNAYRDVVVSSAITGTGSGGLSLIAGRNISTTAAATASTLNFTAAAGSITTSAAGALSGPNGVTLSSLNAINLGAGVSNATSGQIQITNASQIYLGGPVDGRAVTISANGATLQSGASATITGLNGVSLFANTGMNLGAAVTNTLTGSGTLSITSGGTVNLGQVVGRSATVLATSGSLSLASLNSGTSGAATVSASHNVTVTGNITSQGALAVTATGGAASVNSITGSSTVTVTAGGALSTSGAVAGVGGVTLRSGGASTLGASVANTGSGALTVSSGAGVTVSGAASGPTVSISANGGDLTIGASGSVSGTNGVTLGTTGNFINNRGATGVQSSAGRWLIYSTSPTTNTLGSLAFDFVQYAATYPADGAGATAPAQGSGNGLLYSLAPILSFDLTGTISKTYDGTTTATLVPANLVATGLVGSDSLTVTAAYTTANAGNQIGVTASAPVLTNAGKPVYGYSIPTPSVTAYIGTIARKSVTASIVGNPTKIYNKSTLASLSSGNFLLSGFIAGQGATVVSTTGATYDSNQAGARTVTAGLEVTSFSASGGTNLSNYDLPTLATGAGTINKATVRVVGVLSGNKTYDGTTTASLDISQALLFGEVAGDAVSLVSASAAGAYASANVGAGQAITVTGFALTGASAANYTLVQPQGLSGSITARGLSIVGLSAQNKVYDGNATATLNLAGLTLGGVIASDVGQVSLSSGGASGTFETSNVGVALRVTATGFGLTGAKAGNYSIGNLTLYANITQRPLTASITGNPTKVYNATSTANVDTSAYSLSGFVAGQGATLTPKATAYYDSVNAGARTVSTLIATPDIIANAGTLLSNYILPTTATGAGTITKAAVTFNIVGNPTKVYDANTVATLSPSNFQAVGLMAADSLTVTQTTGTYASANAGSWLVTADLTGKISGAASLFNNYTFATSASGTGSITRAPLSEGGPGPIFNLNGQLVGNPTKVYDGTDVITGLTSANFVLTGLQGADTIQVVKTTGVFENVNAGVQRVRVDLNSDSATTTDYLAGPGTLLTNYVLPSSLAGNGTITPKPIAISLTGDPTKTYNGSNVAVLTSANYSFSGLVGSDSIVVGQAAEAFYDSANAGARNVTVTLKATDLQGAGSTRLSNYIIPGMVTGSGTILQAPLRVLFARANDKTYDGTNVGSLDLSQAILFGGVTGDVVSLNTGAATATFATSNAGSGIGITVGGLSLSGASAANYTIVPLTSLTATINRRGLSVSGVFANSRTYNATTVATLNTAGAALNGVLAGDVGQVSLNLSGVGGTFLSPFVRNGIPVTAYGFALSGAKSDNYTVAQPGGLSANITPAPLTATVISTPTKTYDGSTSVSVPVAGITVSGFFGTDGATVGQYAGAAFDSADAAASVGLSVTLRAPDFVATGSTDLSNYQFPTTALGTGTINRAALAALVINRPTKVYDGATGATVSSGNFRLIGFVGGQGANVNATSGTYSSPNAGDRTVSVTFAGASDFTANAGTNLANYILPGSASGAGTISQKALSVSIIGNPAKTYDGTTAATFTSANFSISGLVGSDSFNVTKTTGTYDSADAGARTASATLASADFSAVGATVAGNYTFATSASGVGQINPKFLSITRVERVYNSLDTVAGSTFTLAGIVASDVGAVGIDTALVTGAFDNKNVGTGKAVDLGGLALTGARAFNYGLAVPVAGSPIGVITRASLTFSGPTAVSRVYDASRIAQIDNTAPIVWSGLFSGDVVNLDNIPTTGLFDTKNVGVNKPVSVSAYSITGADAGNYSLVQPAGLTATITPLSGALSITSVVKTYDGSTALPSASSGYTLAGALPGDVVTVASATGAGFASKDAATGLSVTIASVTLGGADGGNYVAPTGPATPNTIGTINRKALAASVSGNPTKTYDGTTTATLTSSDYSVSGWVAGEGATVTKTIGTYNSANAGFPYTGRTVTVSLAGSDYTPTGSTLLSNYVLPTTAAGGGTINRALLTVSGVTSSDKIYDGNTTAAVNSGGAALVGVVAGDVGQVSLTTASATGAFASANTGTWTVTFAGFGLSGAQASNYTLTQPASVTQTIATKLVSVASVTKVYNRSTAATQASGATYTLSGVLAADAAQVAVNAGTVTGSYTAGWDVGTGLEVALANLGLTGAKAGNYAIAATQTSNIGVITQAPIYISGMTVTTRAYNGTTLATLDTSGATFTGQFAGDTFGIKYPTTGTFASKDAGTHAVTPGTPLFIVPPIPGTGFENYYIVNQSGMTGVITPAPLSISIVGNPTKVYDATTAATLAAGNYSLSGLVGSETFTVNQTAGTYSSADAGSRTVTASLSAANFTGASGGLIANYSFPATATGSGTITPRPVSASISGASRAYDGTNIATLAPGSFSLSGFVAGQGATVTQTSGIYSGSDVGSWGISTTLAPGQFTANAGTNFANYILPISATGTGVITPRALSVAIIGNPTKVYDGATAAVLSSANYSLSGFISGQGASVNKASGVYDQANAGARTVTASLAAGDFSANAGTNLSNYTLPVTASGVGTISQKALTASIIGNPTKVYDGATGAVLSAANFSLSGFVAGQDATVTKTSGVYDQANAGARTVTASLAAGDFSAVGATNLANYVLPVSASGVGTISQKTLTASIIGNPTKVYDATTGAVLAAVNYSLLGFATGEGATVTQTSGTYASADAGSRSVTAALAAGDFTAVGATNLSNYVLPVSAAGVGTISQKALTASIIGNPTRAYDGTTGAVLSAVNFSLSGFVAGQDATVTKTSGAYDQANAGTRTVTASLAAGDFSAVGATNLANYTLPATASGTGSITQKVISATVIGTPTKAYDGSTSATLSAANYSLTGFVAGEGATVTQASGTYASADAGARNVTATLGAGDFTAVGGANFANYVLPTSAVGAGVINPRTLSLSLIGVLGKTYDGTASAVLTAANFSLTGFVAGQGGTVSKTSGTYDSANAGARTLTVSLASSDYTLNAGTLASNYVLPTSASAAATIDPRTLTASIIGNPTRAYDGATAAVLASSNYSLSGFVAGQGASVTKTSGVYDQANAGARTVTASLAAGDFSATGGTLLSNYLLPVSAAGAGTINPKALTALVVGNPTKTYDGTTASVLGGSDITLIGFVAGEGGSVSRATGSYDSANAGARTVTAGLSAVDIVLSGGANLSNYILPTSATGVGTIDPKRLTASIIGNPVKVYDGNAVATLVAADISLAGFVAGQGATVTRTTGSYDSANAGQRTVTTSLNPADISANAGTRLDNYILPASASGVGRIDPRSLTLSVSGDYSKTYDGVQTVVLTSGSLVLSGFAPGEGGTVSAGSGVFDSADAGSRQLTVTVSQGDYVLTGGAVASNYILPTSASRQATIQPRALTLELTGRPTKTYDATDLATLTAADFRLSGFVAGQGATVTQTRGTYASADAGQRAVSVVLGAGDFAAQAGTRLANYVLPTAATGVGQINRATLTASITGNPTKTYDGNATATLVPGNYVLAGLAAGQTVTVTRTSGAYDSAEPGSRTVTAGLSAGDFTAGGGVSLANYILPTLATGPGTIEKATTGDPVKDILIGLGVPENEAGATSQQAAFAGGTPRVYIPFPAPGALSTLRNNGMASLPAILQGQSGRTASGLQGGLATVDSGAPVINVLDSILLQGARSKSWTIFVPMAPGASEVEPGDQ</sequence>
<dbReference type="SUPFAM" id="SSF51126">
    <property type="entry name" value="Pectin lyase-like"/>
    <property type="match status" value="1"/>
</dbReference>
<dbReference type="InterPro" id="IPR011050">
    <property type="entry name" value="Pectin_lyase_fold/virulence"/>
</dbReference>